<evidence type="ECO:0000256" key="14">
    <source>
        <dbReference type="ARBA" id="ARBA00049512"/>
    </source>
</evidence>
<evidence type="ECO:0000256" key="5">
    <source>
        <dbReference type="ARBA" id="ARBA00022660"/>
    </source>
</evidence>
<dbReference type="InterPro" id="IPR045187">
    <property type="entry name" value="CcO_II"/>
</dbReference>
<dbReference type="PANTHER" id="PTHR22888">
    <property type="entry name" value="CYTOCHROME C OXIDASE, SUBUNIT II"/>
    <property type="match status" value="1"/>
</dbReference>
<evidence type="ECO:0000256" key="13">
    <source>
        <dbReference type="ARBA" id="ARBA00023136"/>
    </source>
</evidence>
<dbReference type="FunFam" id="1.10.287.90:FF:000004">
    <property type="entry name" value="Cytochrome c oxidase subunit 2"/>
    <property type="match status" value="1"/>
</dbReference>
<dbReference type="FunFam" id="2.60.40.420:FF:000001">
    <property type="entry name" value="Cytochrome c oxidase subunit 2"/>
    <property type="match status" value="1"/>
</dbReference>
<dbReference type="InterPro" id="IPR001505">
    <property type="entry name" value="Copper_CuA"/>
</dbReference>
<evidence type="ECO:0000256" key="6">
    <source>
        <dbReference type="ARBA" id="ARBA00022692"/>
    </source>
</evidence>
<keyword evidence="6 15" id="KW-0812">Transmembrane</keyword>
<keyword evidence="4 15" id="KW-0813">Transport</keyword>
<dbReference type="GO" id="GO:0005507">
    <property type="term" value="F:copper ion binding"/>
    <property type="evidence" value="ECO:0007669"/>
    <property type="project" value="InterPro"/>
</dbReference>
<evidence type="ECO:0000256" key="11">
    <source>
        <dbReference type="ARBA" id="ARBA00023008"/>
    </source>
</evidence>
<keyword evidence="12 15" id="KW-0496">Mitochondrion</keyword>
<dbReference type="PRINTS" id="PR01166">
    <property type="entry name" value="CYCOXIDASEII"/>
</dbReference>
<dbReference type="Pfam" id="PF02790">
    <property type="entry name" value="COX2_TM"/>
    <property type="match status" value="1"/>
</dbReference>
<feature type="transmembrane region" description="Helical" evidence="16">
    <location>
        <begin position="95"/>
        <end position="119"/>
    </location>
</feature>
<dbReference type="InterPro" id="IPR034210">
    <property type="entry name" value="CcO_II_C"/>
</dbReference>
<comment type="subcellular location">
    <subcellularLocation>
        <location evidence="1 15">Mitochondrion inner membrane</location>
        <topology evidence="1 15">Multi-pass membrane protein</topology>
    </subcellularLocation>
</comment>
<dbReference type="AlphaFoldDB" id="A0A7G5VUZ6"/>
<gene>
    <name evidence="19" type="primary">cox2</name>
</gene>
<evidence type="ECO:0000256" key="4">
    <source>
        <dbReference type="ARBA" id="ARBA00022448"/>
    </source>
</evidence>
<dbReference type="InterPro" id="IPR036257">
    <property type="entry name" value="Cyt_c_oxidase_su2_TM_sf"/>
</dbReference>
<dbReference type="InterPro" id="IPR011759">
    <property type="entry name" value="Cyt_c_oxidase_su2_TM_dom"/>
</dbReference>
<dbReference type="Gene3D" id="2.60.40.420">
    <property type="entry name" value="Cupredoxins - blue copper proteins"/>
    <property type="match status" value="1"/>
</dbReference>
<keyword evidence="10 16" id="KW-1133">Transmembrane helix</keyword>
<evidence type="ECO:0000256" key="2">
    <source>
        <dbReference type="ARBA" id="ARBA00007866"/>
    </source>
</evidence>
<dbReference type="GO" id="GO:0004129">
    <property type="term" value="F:cytochrome-c oxidase activity"/>
    <property type="evidence" value="ECO:0007669"/>
    <property type="project" value="UniProtKB-EC"/>
</dbReference>
<organism evidence="19">
    <name type="scientific">Meira sp.</name>
    <name type="common">in: basidiomycete fungi</name>
    <dbReference type="NCBI Taxonomy" id="1707708"/>
    <lineage>
        <taxon>Eukaryota</taxon>
        <taxon>Fungi</taxon>
        <taxon>Dikarya</taxon>
        <taxon>Basidiomycota</taxon>
        <taxon>Ustilaginomycotina</taxon>
        <taxon>Exobasidiomycetes</taxon>
        <taxon>Exobasidiales</taxon>
        <taxon>Brachybasidiaceae</taxon>
        <taxon>Meira</taxon>
    </lineage>
</organism>
<comment type="similarity">
    <text evidence="2 15">Belongs to the cytochrome c oxidase subunit 2 family.</text>
</comment>
<dbReference type="GO" id="GO:0045277">
    <property type="term" value="C:respiratory chain complex IV"/>
    <property type="evidence" value="ECO:0007669"/>
    <property type="project" value="UniProtKB-ARBA"/>
</dbReference>
<dbReference type="EMBL" id="MT556837">
    <property type="protein sequence ID" value="QMX77513.1"/>
    <property type="molecule type" value="Genomic_DNA"/>
</dbReference>
<evidence type="ECO:0000256" key="7">
    <source>
        <dbReference type="ARBA" id="ARBA00022723"/>
    </source>
</evidence>
<comment type="catalytic activity">
    <reaction evidence="14">
        <text>4 Fe(II)-[cytochrome c] + O2 + 8 H(+)(in) = 4 Fe(III)-[cytochrome c] + 2 H2O + 4 H(+)(out)</text>
        <dbReference type="Rhea" id="RHEA:11436"/>
        <dbReference type="Rhea" id="RHEA-COMP:10350"/>
        <dbReference type="Rhea" id="RHEA-COMP:14399"/>
        <dbReference type="ChEBI" id="CHEBI:15377"/>
        <dbReference type="ChEBI" id="CHEBI:15378"/>
        <dbReference type="ChEBI" id="CHEBI:15379"/>
        <dbReference type="ChEBI" id="CHEBI:29033"/>
        <dbReference type="ChEBI" id="CHEBI:29034"/>
        <dbReference type="EC" id="7.1.1.9"/>
    </reaction>
    <physiologicalReaction direction="left-to-right" evidence="14">
        <dbReference type="Rhea" id="RHEA:11437"/>
    </physiologicalReaction>
</comment>
<evidence type="ECO:0000256" key="12">
    <source>
        <dbReference type="ARBA" id="ARBA00023128"/>
    </source>
</evidence>
<dbReference type="Gene3D" id="1.10.287.90">
    <property type="match status" value="1"/>
</dbReference>
<dbReference type="GO" id="GO:0006123">
    <property type="term" value="P:mitochondrial electron transport, cytochrome c to oxygen"/>
    <property type="evidence" value="ECO:0007669"/>
    <property type="project" value="UniProtKB-ARBA"/>
</dbReference>
<accession>A0A7G5VUZ6</accession>
<dbReference type="SUPFAM" id="SSF81464">
    <property type="entry name" value="Cytochrome c oxidase subunit II-like, transmembrane region"/>
    <property type="match status" value="1"/>
</dbReference>
<dbReference type="PROSITE" id="PS00078">
    <property type="entry name" value="COX2"/>
    <property type="match status" value="1"/>
</dbReference>
<dbReference type="Pfam" id="PF00116">
    <property type="entry name" value="COX2"/>
    <property type="match status" value="1"/>
</dbReference>
<evidence type="ECO:0000256" key="9">
    <source>
        <dbReference type="ARBA" id="ARBA00022982"/>
    </source>
</evidence>
<keyword evidence="8" id="KW-1278">Translocase</keyword>
<dbReference type="InterPro" id="IPR008972">
    <property type="entry name" value="Cupredoxin"/>
</dbReference>
<dbReference type="PROSITE" id="PS50999">
    <property type="entry name" value="COX2_TM"/>
    <property type="match status" value="1"/>
</dbReference>
<evidence type="ECO:0000259" key="18">
    <source>
        <dbReference type="PROSITE" id="PS50999"/>
    </source>
</evidence>
<reference evidence="19" key="1">
    <citation type="journal article" date="2020" name="Mitochondrial DNA Part B Resour">
        <title>Characterization of the complete mitochondrial genome of Meira sp. (Exobasidiales: Brachybasidiaceae) with phylogenetic analysis.</title>
        <authorList>
            <person name="Ren Y."/>
            <person name="Lu L."/>
            <person name="Tan M."/>
            <person name="Cao Y."/>
            <person name="Peng L."/>
        </authorList>
    </citation>
    <scope>NUCLEOTIDE SEQUENCE</scope>
</reference>
<evidence type="ECO:0000256" key="1">
    <source>
        <dbReference type="ARBA" id="ARBA00004448"/>
    </source>
</evidence>
<dbReference type="InterPro" id="IPR002429">
    <property type="entry name" value="CcO_II-like_C"/>
</dbReference>
<keyword evidence="11 15" id="KW-0186">Copper</keyword>
<geneLocation type="mitochondrion" evidence="19"/>
<keyword evidence="15" id="KW-0999">Mitochondrion inner membrane</keyword>
<evidence type="ECO:0000256" key="10">
    <source>
        <dbReference type="ARBA" id="ARBA00022989"/>
    </source>
</evidence>
<name>A0A7G5VUZ6_9BASI</name>
<protein>
    <recommendedName>
        <fullName evidence="3 15">Cytochrome c oxidase subunit 2</fullName>
    </recommendedName>
</protein>
<evidence type="ECO:0000256" key="16">
    <source>
        <dbReference type="SAM" id="Phobius"/>
    </source>
</evidence>
<evidence type="ECO:0000256" key="3">
    <source>
        <dbReference type="ARBA" id="ARBA00015946"/>
    </source>
</evidence>
<sequence>MNMLFSALSFIQSLPAMLHSNVLFNDAPEPWQLSFQDGASPTQEGITELHDTISFYLVVILFGVMWVLSSVVLNLNSSKSGIAHKYANHGTLIELIWTISPAFILIAIAFPSFKLLYLMHEVISPSMTIKAVGHQWYWSYEYSDFIKEDGESIEFDSYMVPETDLEDGQLRLLEVDNRVVVPVDTHIPFIVTGQDVIHDLAVRSLGLKIDCTPGRLNQTSVLIEREGLYYGQCSEICGVYHGFMPIAIECVSPEKYLSWIDSMA</sequence>
<evidence type="ECO:0000256" key="15">
    <source>
        <dbReference type="RuleBase" id="RU000457"/>
    </source>
</evidence>
<feature type="transmembrane region" description="Helical" evidence="16">
    <location>
        <begin position="53"/>
        <end position="75"/>
    </location>
</feature>
<dbReference type="SUPFAM" id="SSF49503">
    <property type="entry name" value="Cupredoxins"/>
    <property type="match status" value="1"/>
</dbReference>
<keyword evidence="13 15" id="KW-0472">Membrane</keyword>
<comment type="cofactor">
    <cofactor evidence="15">
        <name>Cu cation</name>
        <dbReference type="ChEBI" id="CHEBI:23378"/>
    </cofactor>
    <text evidence="15">Binds a copper A center.</text>
</comment>
<dbReference type="GO" id="GO:0005743">
    <property type="term" value="C:mitochondrial inner membrane"/>
    <property type="evidence" value="ECO:0007669"/>
    <property type="project" value="UniProtKB-SubCell"/>
</dbReference>
<dbReference type="PROSITE" id="PS50857">
    <property type="entry name" value="COX2_CUA"/>
    <property type="match status" value="1"/>
</dbReference>
<evidence type="ECO:0000256" key="8">
    <source>
        <dbReference type="ARBA" id="ARBA00022967"/>
    </source>
</evidence>
<comment type="function">
    <text evidence="15">Component of the cytochrome c oxidase, the last enzyme in the mitochondrial electron transport chain which drives oxidative phosphorylation. The respiratory chain contains 3 multisubunit complexes succinate dehydrogenase (complex II, CII), ubiquinol-cytochrome c oxidoreductase (cytochrome b-c1 complex, complex III, CIII) and cytochrome c oxidase (complex IV, CIV), that cooperate to transfer electrons derived from NADH and succinate to molecular oxygen, creating an electrochemical gradient over the inner membrane that drives transmembrane transport and the ATP synthase. Cytochrome c oxidase is the component of the respiratory chain that catalyzes the reduction of oxygen to water. Electrons originating from reduced cytochrome c in the intermembrane space (IMS) are transferred via the dinuclear copper A center (CU(A)) of subunit 2 and heme A of subunit 1 to the active site in subunit 1, a binuclear center (BNC) formed by heme A3 and copper B (CU(B)). The BNC reduces molecular oxygen to 2 water molecules using 4 electrons from cytochrome c in the IMS and 4 protons from the mitochondrial matrix.</text>
</comment>
<feature type="domain" description="Cytochrome oxidase subunit II copper A binding" evidence="17">
    <location>
        <begin position="124"/>
        <end position="262"/>
    </location>
</feature>
<dbReference type="CDD" id="cd13912">
    <property type="entry name" value="CcO_II_C"/>
    <property type="match status" value="1"/>
</dbReference>
<keyword evidence="7 15" id="KW-0479">Metal-binding</keyword>
<evidence type="ECO:0000313" key="19">
    <source>
        <dbReference type="EMBL" id="QMX77513.1"/>
    </source>
</evidence>
<feature type="domain" description="Cytochrome oxidase subunit II transmembrane region profile" evidence="18">
    <location>
        <begin position="27"/>
        <end position="123"/>
    </location>
</feature>
<dbReference type="PANTHER" id="PTHR22888:SF9">
    <property type="entry name" value="CYTOCHROME C OXIDASE SUBUNIT 2"/>
    <property type="match status" value="1"/>
</dbReference>
<evidence type="ECO:0000259" key="17">
    <source>
        <dbReference type="PROSITE" id="PS50857"/>
    </source>
</evidence>
<keyword evidence="5 15" id="KW-0679">Respiratory chain</keyword>
<proteinExistence type="inferred from homology"/>
<keyword evidence="9 15" id="KW-0249">Electron transport</keyword>